<accession>A0A4P9XAA7</accession>
<proteinExistence type="predicted"/>
<dbReference type="GO" id="GO:0005743">
    <property type="term" value="C:mitochondrial inner membrane"/>
    <property type="evidence" value="ECO:0007669"/>
    <property type="project" value="TreeGrafter"/>
</dbReference>
<dbReference type="Proteomes" id="UP000274922">
    <property type="component" value="Unassembled WGS sequence"/>
</dbReference>
<dbReference type="Pfam" id="PF04430">
    <property type="entry name" value="DUF498"/>
    <property type="match status" value="1"/>
</dbReference>
<evidence type="ECO:0000313" key="3">
    <source>
        <dbReference type="Proteomes" id="UP000268535"/>
    </source>
</evidence>
<reference evidence="3 4" key="1">
    <citation type="journal article" date="2018" name="Nat. Microbiol.">
        <title>Leveraging single-cell genomics to expand the fungal tree of life.</title>
        <authorList>
            <person name="Ahrendt S.R."/>
            <person name="Quandt C.A."/>
            <person name="Ciobanu D."/>
            <person name="Clum A."/>
            <person name="Salamov A."/>
            <person name="Andreopoulos B."/>
            <person name="Cheng J.F."/>
            <person name="Woyke T."/>
            <person name="Pelin A."/>
            <person name="Henrissat B."/>
            <person name="Reynolds N.K."/>
            <person name="Benny G.L."/>
            <person name="Smith M.E."/>
            <person name="James T.Y."/>
            <person name="Grigoriev I.V."/>
        </authorList>
    </citation>
    <scope>NUCLEOTIDE SEQUENCE [LARGE SCALE GENOMIC DNA]</scope>
    <source>
        <strain evidence="3 4">ATCC 52028</strain>
    </source>
</reference>
<keyword evidence="4" id="KW-1185">Reference proteome</keyword>
<dbReference type="InterPro" id="IPR036748">
    <property type="entry name" value="MTH938-like_sf"/>
</dbReference>
<evidence type="ECO:0000313" key="1">
    <source>
        <dbReference type="EMBL" id="RKO97544.1"/>
    </source>
</evidence>
<dbReference type="AlphaFoldDB" id="A0A4P9XAA7"/>
<dbReference type="EMBL" id="ML014148">
    <property type="protein sequence ID" value="RKP02256.1"/>
    <property type="molecule type" value="Genomic_DNA"/>
</dbReference>
<feature type="non-terminal residue" evidence="2">
    <location>
        <position position="115"/>
    </location>
</feature>
<dbReference type="STRING" id="1555241.A0A4P9XAA7"/>
<evidence type="ECO:0000313" key="2">
    <source>
        <dbReference type="EMBL" id="RKP02256.1"/>
    </source>
</evidence>
<dbReference type="GO" id="GO:0032981">
    <property type="term" value="P:mitochondrial respiratory chain complex I assembly"/>
    <property type="evidence" value="ECO:0007669"/>
    <property type="project" value="TreeGrafter"/>
</dbReference>
<reference evidence="2" key="2">
    <citation type="submission" date="2018-04" db="EMBL/GenBank/DDBJ databases">
        <title>Leveraging single-cell genomics to expand the Fungal Tree of Life.</title>
        <authorList>
            <consortium name="DOE Joint Genome Institute"/>
            <person name="Ahrendt S.R."/>
            <person name="Quandt C.A."/>
            <person name="Ciobanu D."/>
            <person name="Clum A."/>
            <person name="Salamov A."/>
            <person name="Andreopoulos B."/>
            <person name="Cheng J.-F."/>
            <person name="Woyke T."/>
            <person name="Pelin A."/>
            <person name="Henrissat B."/>
            <person name="Benny G.L."/>
            <person name="Smith M.E."/>
            <person name="James T.Y."/>
            <person name="Grigoriev I.V."/>
        </authorList>
    </citation>
    <scope>NUCLEOTIDE SEQUENCE</scope>
    <source>
        <strain evidence="2">ATCC 52028</strain>
    </source>
</reference>
<evidence type="ECO:0008006" key="5">
    <source>
        <dbReference type="Google" id="ProtNLM"/>
    </source>
</evidence>
<sequence>GIVLGEVKYTGPLLFFNNTVFLWNVPQFGYVETPGRHGVFAGWVPDVFQIFDHVSHLPELLVIGTGQTMWPLPPALRDTLRRYGMQIEVQSTRRAAATFNVLAQEGRRVGVALLP</sequence>
<dbReference type="Proteomes" id="UP000268535">
    <property type="component" value="Unassembled WGS sequence"/>
</dbReference>
<dbReference type="InterPro" id="IPR007523">
    <property type="entry name" value="NDUFAF3/AAMDC"/>
</dbReference>
<dbReference type="PANTHER" id="PTHR21192:SF2">
    <property type="entry name" value="NADH DEHYDROGENASE [UBIQUINONE] 1 ALPHA SUBCOMPLEX ASSEMBLY FACTOR 3"/>
    <property type="match status" value="1"/>
</dbReference>
<reference evidence="1" key="3">
    <citation type="submission" date="2018-08" db="EMBL/GenBank/DDBJ databases">
        <title>Leveraging single-cell genomics to expand the Fungal Tree of Life.</title>
        <authorList>
            <consortium name="DOE Joint Genome Institute"/>
            <person name="Ahrendt S.R."/>
            <person name="Quandt C.A."/>
            <person name="Ciobanu D."/>
            <person name="Clum A."/>
            <person name="Salamov A."/>
            <person name="Andreopoulos B."/>
            <person name="Cheng J.-F."/>
            <person name="Woyke T."/>
            <person name="Pelin A."/>
            <person name="Henrissat B."/>
            <person name="Reynolds N."/>
            <person name="Benny G.L."/>
            <person name="Smith M.E."/>
            <person name="James T.Y."/>
            <person name="Grigoriev I.V."/>
        </authorList>
    </citation>
    <scope>NUCLEOTIDE SEQUENCE</scope>
    <source>
        <strain evidence="1">ATCC 52028</strain>
    </source>
</reference>
<dbReference type="SUPFAM" id="SSF64076">
    <property type="entry name" value="MTH938-like"/>
    <property type="match status" value="1"/>
</dbReference>
<dbReference type="EMBL" id="ML009234">
    <property type="protein sequence ID" value="RKO97544.1"/>
    <property type="molecule type" value="Genomic_DNA"/>
</dbReference>
<dbReference type="PANTHER" id="PTHR21192">
    <property type="entry name" value="NUCLEAR PROTEIN E3-3"/>
    <property type="match status" value="1"/>
</dbReference>
<evidence type="ECO:0000313" key="4">
    <source>
        <dbReference type="Proteomes" id="UP000274922"/>
    </source>
</evidence>
<protein>
    <recommendedName>
        <fullName evidence="5">NADH dehydrogenase [ubiquinone] 1 alpha subcomplex assembly factor 3</fullName>
    </recommendedName>
</protein>
<dbReference type="Gene3D" id="3.40.1230.10">
    <property type="entry name" value="MTH938-like"/>
    <property type="match status" value="1"/>
</dbReference>
<name>A0A4P9XAA7_9FUNG</name>
<organism evidence="2 4">
    <name type="scientific">Caulochytrium protostelioides</name>
    <dbReference type="NCBI Taxonomy" id="1555241"/>
    <lineage>
        <taxon>Eukaryota</taxon>
        <taxon>Fungi</taxon>
        <taxon>Fungi incertae sedis</taxon>
        <taxon>Chytridiomycota</taxon>
        <taxon>Chytridiomycota incertae sedis</taxon>
        <taxon>Chytridiomycetes</taxon>
        <taxon>Caulochytriales</taxon>
        <taxon>Caulochytriaceae</taxon>
        <taxon>Caulochytrium</taxon>
    </lineage>
</organism>
<feature type="non-terminal residue" evidence="2">
    <location>
        <position position="1"/>
    </location>
</feature>
<gene>
    <name evidence="1" type="ORF">CAUPRSCDRAFT_4111</name>
    <name evidence="2" type="ORF">CXG81DRAFT_5553</name>
</gene>
<dbReference type="OrthoDB" id="20681at2759"/>